<dbReference type="AlphaFoldDB" id="A0A8J4E686"/>
<dbReference type="Proteomes" id="UP000612585">
    <property type="component" value="Unassembled WGS sequence"/>
</dbReference>
<comment type="caution">
    <text evidence="2">The sequence shown here is derived from an EMBL/GenBank/DDBJ whole genome shotgun (WGS) entry which is preliminary data.</text>
</comment>
<dbReference type="PANTHER" id="PTHR43591">
    <property type="entry name" value="METHYLTRANSFERASE"/>
    <property type="match status" value="1"/>
</dbReference>
<keyword evidence="3" id="KW-1185">Reference proteome</keyword>
<organism evidence="2 3">
    <name type="scientific">Virgisporangium aurantiacum</name>
    <dbReference type="NCBI Taxonomy" id="175570"/>
    <lineage>
        <taxon>Bacteria</taxon>
        <taxon>Bacillati</taxon>
        <taxon>Actinomycetota</taxon>
        <taxon>Actinomycetes</taxon>
        <taxon>Micromonosporales</taxon>
        <taxon>Micromonosporaceae</taxon>
        <taxon>Virgisporangium</taxon>
    </lineage>
</organism>
<dbReference type="InterPro" id="IPR041698">
    <property type="entry name" value="Methyltransf_25"/>
</dbReference>
<protein>
    <recommendedName>
        <fullName evidence="1">Methyltransferase domain-containing protein</fullName>
    </recommendedName>
</protein>
<dbReference type="EMBL" id="BOPG01000085">
    <property type="protein sequence ID" value="GIJ62964.1"/>
    <property type="molecule type" value="Genomic_DNA"/>
</dbReference>
<reference evidence="2" key="1">
    <citation type="submission" date="2021-01" db="EMBL/GenBank/DDBJ databases">
        <title>Whole genome shotgun sequence of Virgisporangium aurantiacum NBRC 16421.</title>
        <authorList>
            <person name="Komaki H."/>
            <person name="Tamura T."/>
        </authorList>
    </citation>
    <scope>NUCLEOTIDE SEQUENCE</scope>
    <source>
        <strain evidence="2">NBRC 16421</strain>
    </source>
</reference>
<dbReference type="SUPFAM" id="SSF53335">
    <property type="entry name" value="S-adenosyl-L-methionine-dependent methyltransferases"/>
    <property type="match status" value="1"/>
</dbReference>
<dbReference type="Gene3D" id="3.40.50.150">
    <property type="entry name" value="Vaccinia Virus protein VP39"/>
    <property type="match status" value="1"/>
</dbReference>
<sequence>MSSSTYLLAGQVSELDRLKLQSRVWEPSGRRLLEQFGDGRGARAVDIGCGAMGWLRLLSEWVGPDGEVVGTDIDEAMLAAAKRLVAEEGLGNVVLVRDDLFESKLEPSSFDLVHSRFEIGPLARGEEQMATYCRLARPGGLLALEDWDKASWHCNPPAPALDRLIGLIDQAFARVSALDGGRTHVDLFYGAGIEPHLNAEVLALPQGHPYLRLPIQMTTSLAPRLQEFVSAEELARLQQGAEKELAEPGRWGTTFTLIQSWGRRT</sequence>
<evidence type="ECO:0000313" key="2">
    <source>
        <dbReference type="EMBL" id="GIJ62964.1"/>
    </source>
</evidence>
<gene>
    <name evidence="2" type="ORF">Vau01_104800</name>
</gene>
<dbReference type="Pfam" id="PF13649">
    <property type="entry name" value="Methyltransf_25"/>
    <property type="match status" value="1"/>
</dbReference>
<proteinExistence type="predicted"/>
<dbReference type="InterPro" id="IPR029063">
    <property type="entry name" value="SAM-dependent_MTases_sf"/>
</dbReference>
<evidence type="ECO:0000259" key="1">
    <source>
        <dbReference type="Pfam" id="PF13649"/>
    </source>
</evidence>
<evidence type="ECO:0000313" key="3">
    <source>
        <dbReference type="Proteomes" id="UP000612585"/>
    </source>
</evidence>
<dbReference type="RefSeq" id="WP_204008931.1">
    <property type="nucleotide sequence ID" value="NZ_BOPG01000085.1"/>
</dbReference>
<feature type="domain" description="Methyltransferase" evidence="1">
    <location>
        <begin position="45"/>
        <end position="140"/>
    </location>
</feature>
<dbReference type="CDD" id="cd02440">
    <property type="entry name" value="AdoMet_MTases"/>
    <property type="match status" value="1"/>
</dbReference>
<name>A0A8J4E686_9ACTN</name>
<accession>A0A8J4E686</accession>